<dbReference type="EMBL" id="UXUI01009826">
    <property type="protein sequence ID" value="VDD94372.1"/>
    <property type="molecule type" value="Genomic_DNA"/>
</dbReference>
<evidence type="ECO:0000313" key="2">
    <source>
        <dbReference type="Proteomes" id="UP000274131"/>
    </source>
</evidence>
<dbReference type="OrthoDB" id="5827361at2759"/>
<name>A0A0N4VG30_ENTVE</name>
<dbReference type="WBParaSite" id="EVEC_0000972501-mRNA-1">
    <property type="protein sequence ID" value="EVEC_0000972501-mRNA-1"/>
    <property type="gene ID" value="EVEC_0000972501"/>
</dbReference>
<keyword evidence="2" id="KW-1185">Reference proteome</keyword>
<evidence type="ECO:0000313" key="1">
    <source>
        <dbReference type="EMBL" id="VDD94372.1"/>
    </source>
</evidence>
<dbReference type="Proteomes" id="UP000274131">
    <property type="component" value="Unassembled WGS sequence"/>
</dbReference>
<protein>
    <submittedName>
        <fullName evidence="3">Phosphate acetyltransferase</fullName>
    </submittedName>
</protein>
<proteinExistence type="predicted"/>
<reference evidence="1 2" key="2">
    <citation type="submission" date="2018-10" db="EMBL/GenBank/DDBJ databases">
        <authorList>
            <consortium name="Pathogen Informatics"/>
        </authorList>
    </citation>
    <scope>NUCLEOTIDE SEQUENCE [LARGE SCALE GENOMIC DNA]</scope>
</reference>
<accession>A0A0N4VG30</accession>
<gene>
    <name evidence="1" type="ORF">EVEC_LOCUS9123</name>
</gene>
<organism evidence="3">
    <name type="scientific">Enterobius vermicularis</name>
    <name type="common">Human pinworm</name>
    <dbReference type="NCBI Taxonomy" id="51028"/>
    <lineage>
        <taxon>Eukaryota</taxon>
        <taxon>Metazoa</taxon>
        <taxon>Ecdysozoa</taxon>
        <taxon>Nematoda</taxon>
        <taxon>Chromadorea</taxon>
        <taxon>Rhabditida</taxon>
        <taxon>Spirurina</taxon>
        <taxon>Oxyuridomorpha</taxon>
        <taxon>Oxyuroidea</taxon>
        <taxon>Oxyuridae</taxon>
        <taxon>Enterobius</taxon>
    </lineage>
</organism>
<reference evidence="3" key="1">
    <citation type="submission" date="2017-02" db="UniProtKB">
        <authorList>
            <consortium name="WormBaseParasite"/>
        </authorList>
    </citation>
    <scope>IDENTIFICATION</scope>
</reference>
<sequence>MDTIINAVIAEKGRFSIPMIRQKVEVGHIMKRCEERYKRNNEELKNGKIKIRPLQSIDNELATALAVEHLVDTSFLISNEELSCYAPRFDAKVLASCRDNV</sequence>
<evidence type="ECO:0000313" key="3">
    <source>
        <dbReference type="WBParaSite" id="EVEC_0000972501-mRNA-1"/>
    </source>
</evidence>
<dbReference type="AlphaFoldDB" id="A0A0N4VG30"/>